<keyword evidence="2" id="KW-0238">DNA-binding</keyword>
<dbReference type="PANTHER" id="PTHR36511:SF4">
    <property type="entry name" value="ANTITOXIN MQSA"/>
    <property type="match status" value="1"/>
</dbReference>
<keyword evidence="3" id="KW-0804">Transcription</keyword>
<dbReference type="GO" id="GO:0003677">
    <property type="term" value="F:DNA binding"/>
    <property type="evidence" value="ECO:0007669"/>
    <property type="project" value="UniProtKB-KW"/>
</dbReference>
<dbReference type="SMART" id="SM00530">
    <property type="entry name" value="HTH_XRE"/>
    <property type="match status" value="1"/>
</dbReference>
<keyword evidence="6" id="KW-1185">Reference proteome</keyword>
<dbReference type="PROSITE" id="PS50943">
    <property type="entry name" value="HTH_CROC1"/>
    <property type="match status" value="1"/>
</dbReference>
<dbReference type="InterPro" id="IPR001387">
    <property type="entry name" value="Cro/C1-type_HTH"/>
</dbReference>
<dbReference type="InterPro" id="IPR052359">
    <property type="entry name" value="HTH-type_reg/antitoxin"/>
</dbReference>
<evidence type="ECO:0000256" key="1">
    <source>
        <dbReference type="ARBA" id="ARBA00023015"/>
    </source>
</evidence>
<evidence type="ECO:0000313" key="6">
    <source>
        <dbReference type="Proteomes" id="UP000094969"/>
    </source>
</evidence>
<protein>
    <submittedName>
        <fullName evidence="5">Transcriptional regulator</fullName>
    </submittedName>
</protein>
<dbReference type="OrthoDB" id="461984at2"/>
<dbReference type="AlphaFoldDB" id="A0A1D7UAY7"/>
<dbReference type="InterPro" id="IPR047761">
    <property type="entry name" value="NadS-like"/>
</dbReference>
<proteinExistence type="predicted"/>
<dbReference type="CDD" id="cd00093">
    <property type="entry name" value="HTH_XRE"/>
    <property type="match status" value="1"/>
</dbReference>
<sequence>MTKFGQDLIESANEALAIAQGKAKPARTITVETVDVAAIRKRLGLSQDAFAKKFGLSVATLRDWEQGRRQMDRTAQAFLKVIDRAPEAVEKALKAA</sequence>
<name>A0A1D7UAY7_9HYPH</name>
<accession>A0A1D7UAY7</accession>
<dbReference type="STRING" id="1526658.BHK69_14045"/>
<dbReference type="KEGG" id="bvv:BHK69_14045"/>
<evidence type="ECO:0000256" key="2">
    <source>
        <dbReference type="ARBA" id="ARBA00023125"/>
    </source>
</evidence>
<dbReference type="PANTHER" id="PTHR36511">
    <property type="entry name" value="MERR FAMILY BACTERIAL REGULATORY PROTEIN"/>
    <property type="match status" value="1"/>
</dbReference>
<keyword evidence="1" id="KW-0805">Transcription regulation</keyword>
<dbReference type="Gene3D" id="1.10.260.40">
    <property type="entry name" value="lambda repressor-like DNA-binding domains"/>
    <property type="match status" value="1"/>
</dbReference>
<feature type="domain" description="HTH cro/C1-type" evidence="4">
    <location>
        <begin position="36"/>
        <end position="89"/>
    </location>
</feature>
<dbReference type="Pfam" id="PF01381">
    <property type="entry name" value="HTH_3"/>
    <property type="match status" value="1"/>
</dbReference>
<reference evidence="5 6" key="1">
    <citation type="journal article" date="2015" name="Antonie Van Leeuwenhoek">
        <title>Bosea vaviloviae sp. nov., a new species of slow-growing rhizobia isolated from nodules of the relict species Vavilovia formosa (Stev.) Fed.</title>
        <authorList>
            <person name="Safronova V.I."/>
            <person name="Kuznetsova I.G."/>
            <person name="Sazanova A.L."/>
            <person name="Kimeklis A.K."/>
            <person name="Belimov A.A."/>
            <person name="Andronov E.E."/>
            <person name="Pinaev A.G."/>
            <person name="Chizhevskaya E.P."/>
            <person name="Pukhaev A.R."/>
            <person name="Popov K.P."/>
            <person name="Willems A."/>
            <person name="Tikhonovich I.A."/>
        </authorList>
    </citation>
    <scope>NUCLEOTIDE SEQUENCE [LARGE SCALE GENOMIC DNA]</scope>
    <source>
        <strain evidence="5 6">Vaf18</strain>
    </source>
</reference>
<evidence type="ECO:0000313" key="5">
    <source>
        <dbReference type="EMBL" id="AOO84464.1"/>
    </source>
</evidence>
<dbReference type="SUPFAM" id="SSF47413">
    <property type="entry name" value="lambda repressor-like DNA-binding domains"/>
    <property type="match status" value="1"/>
</dbReference>
<dbReference type="InterPro" id="IPR010982">
    <property type="entry name" value="Lambda_DNA-bd_dom_sf"/>
</dbReference>
<organism evidence="5 6">
    <name type="scientific">Bosea vaviloviae</name>
    <dbReference type="NCBI Taxonomy" id="1526658"/>
    <lineage>
        <taxon>Bacteria</taxon>
        <taxon>Pseudomonadati</taxon>
        <taxon>Pseudomonadota</taxon>
        <taxon>Alphaproteobacteria</taxon>
        <taxon>Hyphomicrobiales</taxon>
        <taxon>Boseaceae</taxon>
        <taxon>Bosea</taxon>
    </lineage>
</organism>
<dbReference type="EMBL" id="CP017147">
    <property type="protein sequence ID" value="AOO84464.1"/>
    <property type="molecule type" value="Genomic_DNA"/>
</dbReference>
<gene>
    <name evidence="5" type="ORF">BHK69_14045</name>
</gene>
<evidence type="ECO:0000259" key="4">
    <source>
        <dbReference type="PROSITE" id="PS50943"/>
    </source>
</evidence>
<dbReference type="RefSeq" id="WP_069693651.1">
    <property type="nucleotide sequence ID" value="NZ_CP017147.1"/>
</dbReference>
<dbReference type="NCBIfam" id="NF041265">
    <property type="entry name" value="NadS"/>
    <property type="match status" value="1"/>
</dbReference>
<dbReference type="Proteomes" id="UP000094969">
    <property type="component" value="Chromosome"/>
</dbReference>
<evidence type="ECO:0000256" key="3">
    <source>
        <dbReference type="ARBA" id="ARBA00023163"/>
    </source>
</evidence>